<gene>
    <name evidence="1" type="ORF">P280DRAFT_335374</name>
</gene>
<reference evidence="1" key="1">
    <citation type="journal article" date="2020" name="Stud. Mycol.">
        <title>101 Dothideomycetes genomes: a test case for predicting lifestyles and emergence of pathogens.</title>
        <authorList>
            <person name="Haridas S."/>
            <person name="Albert R."/>
            <person name="Binder M."/>
            <person name="Bloem J."/>
            <person name="Labutti K."/>
            <person name="Salamov A."/>
            <person name="Andreopoulos B."/>
            <person name="Baker S."/>
            <person name="Barry K."/>
            <person name="Bills G."/>
            <person name="Bluhm B."/>
            <person name="Cannon C."/>
            <person name="Castanera R."/>
            <person name="Culley D."/>
            <person name="Daum C."/>
            <person name="Ezra D."/>
            <person name="Gonzalez J."/>
            <person name="Henrissat B."/>
            <person name="Kuo A."/>
            <person name="Liang C."/>
            <person name="Lipzen A."/>
            <person name="Lutzoni F."/>
            <person name="Magnuson J."/>
            <person name="Mondo S."/>
            <person name="Nolan M."/>
            <person name="Ohm R."/>
            <person name="Pangilinan J."/>
            <person name="Park H.-J."/>
            <person name="Ramirez L."/>
            <person name="Alfaro M."/>
            <person name="Sun H."/>
            <person name="Tritt A."/>
            <person name="Yoshinaga Y."/>
            <person name="Zwiers L.-H."/>
            <person name="Turgeon B."/>
            <person name="Goodwin S."/>
            <person name="Spatafora J."/>
            <person name="Crous P."/>
            <person name="Grigoriev I."/>
        </authorList>
    </citation>
    <scope>NUCLEOTIDE SEQUENCE</scope>
    <source>
        <strain evidence="1">CBS 473.64</strain>
    </source>
</reference>
<dbReference type="EMBL" id="MU006869">
    <property type="protein sequence ID" value="KAF2634093.1"/>
    <property type="molecule type" value="Genomic_DNA"/>
</dbReference>
<sequence length="207" mass="23026">MTMVGRANVLSGASQLAIQHFPFWVQHLRSWNEGHAEGSPCFYARGMMIYIWITSLGNGVSMLMRAVVAVWPSSTRHSDDVSCTPGGYVFALQSSCRALSHAHFTRRCRPSLPRVVNHGICEVMGVERCDWPLPSNIFSGLGVPLQLRNCILSPGLETAAINMVWSECNVLQHARAGQISAETRSARRPVHLKLVWRICRHCRGETS</sequence>
<proteinExistence type="predicted"/>
<evidence type="ECO:0000313" key="2">
    <source>
        <dbReference type="Proteomes" id="UP000799753"/>
    </source>
</evidence>
<dbReference type="Proteomes" id="UP000799753">
    <property type="component" value="Unassembled WGS sequence"/>
</dbReference>
<keyword evidence="2" id="KW-1185">Reference proteome</keyword>
<evidence type="ECO:0000313" key="1">
    <source>
        <dbReference type="EMBL" id="KAF2634093.1"/>
    </source>
</evidence>
<protein>
    <submittedName>
        <fullName evidence="1">Uncharacterized protein</fullName>
    </submittedName>
</protein>
<dbReference type="AlphaFoldDB" id="A0A6A6RGI8"/>
<name>A0A6A6RGI8_9PLEO</name>
<accession>A0A6A6RGI8</accession>
<organism evidence="1 2">
    <name type="scientific">Massarina eburnea CBS 473.64</name>
    <dbReference type="NCBI Taxonomy" id="1395130"/>
    <lineage>
        <taxon>Eukaryota</taxon>
        <taxon>Fungi</taxon>
        <taxon>Dikarya</taxon>
        <taxon>Ascomycota</taxon>
        <taxon>Pezizomycotina</taxon>
        <taxon>Dothideomycetes</taxon>
        <taxon>Pleosporomycetidae</taxon>
        <taxon>Pleosporales</taxon>
        <taxon>Massarineae</taxon>
        <taxon>Massarinaceae</taxon>
        <taxon>Massarina</taxon>
    </lineage>
</organism>